<dbReference type="EMBL" id="JAJATW010000001">
    <property type="protein sequence ID" value="MCB5160350.1"/>
    <property type="molecule type" value="Genomic_DNA"/>
</dbReference>
<evidence type="ECO:0000313" key="1">
    <source>
        <dbReference type="EMBL" id="MCB5160350.1"/>
    </source>
</evidence>
<dbReference type="InterPro" id="IPR014858">
    <property type="entry name" value="BrxB"/>
</dbReference>
<evidence type="ECO:0000313" key="2">
    <source>
        <dbReference type="Proteomes" id="UP001139095"/>
    </source>
</evidence>
<dbReference type="Proteomes" id="UP001139095">
    <property type="component" value="Unassembled WGS sequence"/>
</dbReference>
<reference evidence="1" key="1">
    <citation type="submission" date="2021-10" db="EMBL/GenBank/DDBJ databases">
        <title>Marinomonas pontica sp. nov., isolated from the Black Sea.</title>
        <authorList>
            <person name="Zhao L.-H."/>
            <person name="Xue J.-H."/>
        </authorList>
    </citation>
    <scope>NUCLEOTIDE SEQUENCE</scope>
    <source>
        <strain evidence="1">E8</strain>
    </source>
</reference>
<organism evidence="1 2">
    <name type="scientific">Marinomonas algarum</name>
    <dbReference type="NCBI Taxonomy" id="2883105"/>
    <lineage>
        <taxon>Bacteria</taxon>
        <taxon>Pseudomonadati</taxon>
        <taxon>Pseudomonadota</taxon>
        <taxon>Gammaproteobacteria</taxon>
        <taxon>Oceanospirillales</taxon>
        <taxon>Oceanospirillaceae</taxon>
        <taxon>Marinomonas</taxon>
    </lineage>
</organism>
<dbReference type="RefSeq" id="WP_226752737.1">
    <property type="nucleotide sequence ID" value="NZ_JAJATW010000001.1"/>
</dbReference>
<gene>
    <name evidence="1" type="ORF">LG368_00230</name>
</gene>
<dbReference type="AlphaFoldDB" id="A0A9X1IJC6"/>
<proteinExistence type="predicted"/>
<protein>
    <submittedName>
        <fullName evidence="1">DUF1788 domain-containing protein</fullName>
    </submittedName>
</protein>
<accession>A0A9X1IJC6</accession>
<keyword evidence="2" id="KW-1185">Reference proteome</keyword>
<name>A0A9X1IJC6_9GAMM</name>
<sequence>MDTLKVLKERLDQVQDRIESSSFLESQGLGNEIGFWIFDYPAEHEIEVREHLLHITERLNKRNYNFLNLNVFEVITSLLDSRKLFDKACKRELEAGSEKLLQSLKGPLSQDKIVKYIVDAYQPQNYDFVILSGIGSTWPLVRSHELLSALQDVMGRTPLVLFYPGTYSGFDLHPFGLIKSKNYYRAFKLVP</sequence>
<dbReference type="Pfam" id="PF08747">
    <property type="entry name" value="BrxB"/>
    <property type="match status" value="1"/>
</dbReference>
<comment type="caution">
    <text evidence="1">The sequence shown here is derived from an EMBL/GenBank/DDBJ whole genome shotgun (WGS) entry which is preliminary data.</text>
</comment>